<dbReference type="EMBL" id="CAQQ02107727">
    <property type="status" value="NOT_ANNOTATED_CDS"/>
    <property type="molecule type" value="Genomic_DNA"/>
</dbReference>
<protein>
    <submittedName>
        <fullName evidence="1">Uncharacterized protein</fullName>
    </submittedName>
</protein>
<evidence type="ECO:0000313" key="1">
    <source>
        <dbReference type="EnsemblMetazoa" id="MESCA010047-PA"/>
    </source>
</evidence>
<keyword evidence="2" id="KW-1185">Reference proteome</keyword>
<accession>T1H1I5</accession>
<dbReference type="Proteomes" id="UP000015102">
    <property type="component" value="Unassembled WGS sequence"/>
</dbReference>
<reference evidence="2" key="1">
    <citation type="submission" date="2013-02" db="EMBL/GenBank/DDBJ databases">
        <authorList>
            <person name="Hughes D."/>
        </authorList>
    </citation>
    <scope>NUCLEOTIDE SEQUENCE</scope>
    <source>
        <strain>Durham</strain>
        <strain evidence="2">NC isolate 2 -- Noor lab</strain>
    </source>
</reference>
<dbReference type="AlphaFoldDB" id="T1H1I5"/>
<organism evidence="1 2">
    <name type="scientific">Megaselia scalaris</name>
    <name type="common">Humpbacked fly</name>
    <name type="synonym">Phora scalaris</name>
    <dbReference type="NCBI Taxonomy" id="36166"/>
    <lineage>
        <taxon>Eukaryota</taxon>
        <taxon>Metazoa</taxon>
        <taxon>Ecdysozoa</taxon>
        <taxon>Arthropoda</taxon>
        <taxon>Hexapoda</taxon>
        <taxon>Insecta</taxon>
        <taxon>Pterygota</taxon>
        <taxon>Neoptera</taxon>
        <taxon>Endopterygota</taxon>
        <taxon>Diptera</taxon>
        <taxon>Brachycera</taxon>
        <taxon>Muscomorpha</taxon>
        <taxon>Platypezoidea</taxon>
        <taxon>Phoridae</taxon>
        <taxon>Megaseliini</taxon>
        <taxon>Megaselia</taxon>
    </lineage>
</organism>
<name>T1H1I5_MEGSC</name>
<dbReference type="EnsemblMetazoa" id="MESCA010047-RA">
    <property type="protein sequence ID" value="MESCA010047-PA"/>
    <property type="gene ID" value="MESCA010047"/>
</dbReference>
<evidence type="ECO:0000313" key="2">
    <source>
        <dbReference type="Proteomes" id="UP000015102"/>
    </source>
</evidence>
<dbReference type="EMBL" id="CAQQ02107726">
    <property type="status" value="NOT_ANNOTATED_CDS"/>
    <property type="molecule type" value="Genomic_DNA"/>
</dbReference>
<dbReference type="HOGENOM" id="CLU_1005727_0_0_1"/>
<reference evidence="1" key="2">
    <citation type="submission" date="2015-06" db="UniProtKB">
        <authorList>
            <consortium name="EnsemblMetazoa"/>
        </authorList>
    </citation>
    <scope>IDENTIFICATION</scope>
</reference>
<proteinExistence type="predicted"/>
<sequence length="277" mass="32434">MFLNLHRELNHQPSMSGAHQQMTMILPLLIVFKLQSLKKLSLENVRRSLKLTVLKKDSVVVQMVRQLHKVHSTRDVQLLRHVRIQNMDVVQMEYHQLKDLRIRVVQNHNVLKHSMDVVLTNTHLLKEMTTKDVQFQQLSHQLLPKKLIPQLLHLVKMIQLLNLEFRNHALSMNLDVALTVRHQLKDLNSRVVMEYMMKRTAIILSTAVVTMEKLQLPLLIRKIVLHVLKSHLDVAQMVPHQLTDTMEKDVVAFMNLDVVKIILLQLVVQALKYHKKN</sequence>